<name>A0A517DW65_9FIRM</name>
<dbReference type="CDD" id="cd06259">
    <property type="entry name" value="YdcF-like"/>
    <property type="match status" value="1"/>
</dbReference>
<dbReference type="InterPro" id="IPR014729">
    <property type="entry name" value="Rossmann-like_a/b/a_fold"/>
</dbReference>
<feature type="transmembrane region" description="Helical" evidence="1">
    <location>
        <begin position="27"/>
        <end position="51"/>
    </location>
</feature>
<dbReference type="GO" id="GO:0043164">
    <property type="term" value="P:Gram-negative-bacterium-type cell wall biogenesis"/>
    <property type="evidence" value="ECO:0007669"/>
    <property type="project" value="TreeGrafter"/>
</dbReference>
<dbReference type="PANTHER" id="PTHR30336">
    <property type="entry name" value="INNER MEMBRANE PROTEIN, PROBABLE PERMEASE"/>
    <property type="match status" value="1"/>
</dbReference>
<keyword evidence="1" id="KW-1133">Transmembrane helix</keyword>
<evidence type="ECO:0000256" key="1">
    <source>
        <dbReference type="SAM" id="Phobius"/>
    </source>
</evidence>
<dbReference type="GO" id="GO:0005886">
    <property type="term" value="C:plasma membrane"/>
    <property type="evidence" value="ECO:0007669"/>
    <property type="project" value="TreeGrafter"/>
</dbReference>
<reference evidence="3 4" key="1">
    <citation type="submission" date="2019-02" db="EMBL/GenBank/DDBJ databases">
        <title>Closed genome of Sporomusa termitida DSM 4440.</title>
        <authorList>
            <person name="Poehlein A."/>
            <person name="Daniel R."/>
        </authorList>
    </citation>
    <scope>NUCLEOTIDE SEQUENCE [LARGE SCALE GENOMIC DNA]</scope>
    <source>
        <strain evidence="3 4">DSM 4440</strain>
    </source>
</reference>
<dbReference type="EMBL" id="CP036259">
    <property type="protein sequence ID" value="QDR81506.1"/>
    <property type="molecule type" value="Genomic_DNA"/>
</dbReference>
<dbReference type="Proteomes" id="UP000320776">
    <property type="component" value="Chromosome"/>
</dbReference>
<gene>
    <name evidence="3" type="ORF">SPTER_28920</name>
</gene>
<dbReference type="KEGG" id="sted:SPTER_28920"/>
<proteinExistence type="predicted"/>
<evidence type="ECO:0000313" key="3">
    <source>
        <dbReference type="EMBL" id="QDR81506.1"/>
    </source>
</evidence>
<dbReference type="GO" id="GO:0000270">
    <property type="term" value="P:peptidoglycan metabolic process"/>
    <property type="evidence" value="ECO:0007669"/>
    <property type="project" value="TreeGrafter"/>
</dbReference>
<dbReference type="Gene3D" id="3.40.50.620">
    <property type="entry name" value="HUPs"/>
    <property type="match status" value="1"/>
</dbReference>
<evidence type="ECO:0000313" key="4">
    <source>
        <dbReference type="Proteomes" id="UP000320776"/>
    </source>
</evidence>
<keyword evidence="4" id="KW-1185">Reference proteome</keyword>
<evidence type="ECO:0000259" key="2">
    <source>
        <dbReference type="Pfam" id="PF02698"/>
    </source>
</evidence>
<organism evidence="3 4">
    <name type="scientific">Sporomusa termitida</name>
    <dbReference type="NCBI Taxonomy" id="2377"/>
    <lineage>
        <taxon>Bacteria</taxon>
        <taxon>Bacillati</taxon>
        <taxon>Bacillota</taxon>
        <taxon>Negativicutes</taxon>
        <taxon>Selenomonadales</taxon>
        <taxon>Sporomusaceae</taxon>
        <taxon>Sporomusa</taxon>
    </lineage>
</organism>
<protein>
    <recommendedName>
        <fullName evidence="2">DUF218 domain-containing protein</fullName>
    </recommendedName>
</protein>
<dbReference type="Pfam" id="PF02698">
    <property type="entry name" value="DUF218"/>
    <property type="match status" value="1"/>
</dbReference>
<sequence length="270" mass="29335">MPGRPAGKSLSAICEAGYVAVLVLIKFLYITFLLPPGLFIAILTMLCLGLYRRRQQGAGALAVIAVLLYLISIPLVGDWLMRSLESRYQPPPRISGDVIVMLGGGATADTPNVHGQGHLTGFAANRLLTAAQLHYITGAPVIISGGQVFANTGKEAEIARHILLGLGIAADKIIVEGQSLNTADNAKYTTMILAAEGFTSPILVTSAFHMKRSVAHFAKYQVAVVPYPTDYQTNTKFIFEWHQLWPRADAFYNSQLAVKEYLGLMAVNWF</sequence>
<keyword evidence="1" id="KW-0472">Membrane</keyword>
<dbReference type="InterPro" id="IPR003848">
    <property type="entry name" value="DUF218"/>
</dbReference>
<dbReference type="PANTHER" id="PTHR30336:SF4">
    <property type="entry name" value="ENVELOPE BIOGENESIS FACTOR ELYC"/>
    <property type="match status" value="1"/>
</dbReference>
<dbReference type="AlphaFoldDB" id="A0A517DW65"/>
<dbReference type="InterPro" id="IPR051599">
    <property type="entry name" value="Cell_Envelope_Assoc"/>
</dbReference>
<feature type="domain" description="DUF218" evidence="2">
    <location>
        <begin position="97"/>
        <end position="263"/>
    </location>
</feature>
<feature type="transmembrane region" description="Helical" evidence="1">
    <location>
        <begin position="58"/>
        <end position="81"/>
    </location>
</feature>
<keyword evidence="1" id="KW-0812">Transmembrane</keyword>
<accession>A0A517DW65</accession>